<evidence type="ECO:0000313" key="3">
    <source>
        <dbReference type="Proteomes" id="UP000256661"/>
    </source>
</evidence>
<dbReference type="AlphaFoldDB" id="A0A3D9T4U3"/>
<sequence length="114" mass="12709">MVLAMATTSMQEPTRLLLTALADEPRHGYALITEVAAISAGRVRLRTGTLYAALARLQQQGWVRVTGEEVVDGRHRRYYTLTEDGAAALSEETARLRATVREADRRLRLREVTA</sequence>
<reference evidence="2 3" key="1">
    <citation type="submission" date="2018-08" db="EMBL/GenBank/DDBJ databases">
        <title>Sequencing the genomes of 1000 actinobacteria strains.</title>
        <authorList>
            <person name="Klenk H.-P."/>
        </authorList>
    </citation>
    <scope>NUCLEOTIDE SEQUENCE [LARGE SCALE GENOMIC DNA]</scope>
    <source>
        <strain evidence="2 3">DSM 43927</strain>
    </source>
</reference>
<protein>
    <submittedName>
        <fullName evidence="2">PadR family transcriptional regulator</fullName>
    </submittedName>
</protein>
<dbReference type="InterPro" id="IPR036388">
    <property type="entry name" value="WH-like_DNA-bd_sf"/>
</dbReference>
<dbReference type="PANTHER" id="PTHR33169:SF13">
    <property type="entry name" value="PADR-FAMILY TRANSCRIPTIONAL REGULATOR"/>
    <property type="match status" value="1"/>
</dbReference>
<name>A0A3D9T4U3_9ACTN</name>
<dbReference type="SUPFAM" id="SSF46785">
    <property type="entry name" value="Winged helix' DNA-binding domain"/>
    <property type="match status" value="1"/>
</dbReference>
<comment type="caution">
    <text evidence="2">The sequence shown here is derived from an EMBL/GenBank/DDBJ whole genome shotgun (WGS) entry which is preliminary data.</text>
</comment>
<accession>A0A3D9T4U3</accession>
<dbReference type="EMBL" id="QTTT01000001">
    <property type="protein sequence ID" value="REE99714.1"/>
    <property type="molecule type" value="Genomic_DNA"/>
</dbReference>
<gene>
    <name evidence="2" type="ORF">DFJ69_5229</name>
</gene>
<dbReference type="PANTHER" id="PTHR33169">
    <property type="entry name" value="PADR-FAMILY TRANSCRIPTIONAL REGULATOR"/>
    <property type="match status" value="1"/>
</dbReference>
<dbReference type="InterPro" id="IPR005149">
    <property type="entry name" value="Tscrpt_reg_PadR_N"/>
</dbReference>
<keyword evidence="3" id="KW-1185">Reference proteome</keyword>
<proteinExistence type="predicted"/>
<feature type="domain" description="Transcription regulator PadR N-terminal" evidence="1">
    <location>
        <begin position="17"/>
        <end position="90"/>
    </location>
</feature>
<dbReference type="Pfam" id="PF03551">
    <property type="entry name" value="PadR"/>
    <property type="match status" value="1"/>
</dbReference>
<dbReference type="Proteomes" id="UP000256661">
    <property type="component" value="Unassembled WGS sequence"/>
</dbReference>
<dbReference type="Gene3D" id="1.10.10.10">
    <property type="entry name" value="Winged helix-like DNA-binding domain superfamily/Winged helix DNA-binding domain"/>
    <property type="match status" value="1"/>
</dbReference>
<dbReference type="InterPro" id="IPR036390">
    <property type="entry name" value="WH_DNA-bd_sf"/>
</dbReference>
<dbReference type="InterPro" id="IPR052509">
    <property type="entry name" value="Metal_resp_DNA-bind_regulator"/>
</dbReference>
<evidence type="ECO:0000313" key="2">
    <source>
        <dbReference type="EMBL" id="REE99714.1"/>
    </source>
</evidence>
<organism evidence="2 3">
    <name type="scientific">Thermomonospora umbrina</name>
    <dbReference type="NCBI Taxonomy" id="111806"/>
    <lineage>
        <taxon>Bacteria</taxon>
        <taxon>Bacillati</taxon>
        <taxon>Actinomycetota</taxon>
        <taxon>Actinomycetes</taxon>
        <taxon>Streptosporangiales</taxon>
        <taxon>Thermomonosporaceae</taxon>
        <taxon>Thermomonospora</taxon>
    </lineage>
</organism>
<evidence type="ECO:0000259" key="1">
    <source>
        <dbReference type="Pfam" id="PF03551"/>
    </source>
</evidence>